<feature type="region of interest" description="Disordered" evidence="1">
    <location>
        <begin position="417"/>
        <end position="436"/>
    </location>
</feature>
<evidence type="ECO:0000313" key="4">
    <source>
        <dbReference type="EMBL" id="TCL05250.1"/>
    </source>
</evidence>
<feature type="region of interest" description="Disordered" evidence="1">
    <location>
        <begin position="203"/>
        <end position="252"/>
    </location>
</feature>
<accession>A0A4R1NLZ2</accession>
<dbReference type="InterPro" id="IPR052894">
    <property type="entry name" value="AsmA-related"/>
</dbReference>
<feature type="compositionally biased region" description="Low complexity" evidence="1">
    <location>
        <begin position="215"/>
        <end position="252"/>
    </location>
</feature>
<protein>
    <recommendedName>
        <fullName evidence="3">AsmA domain-containing protein</fullName>
    </recommendedName>
</protein>
<name>A0A4R1NLZ2_9GAMM</name>
<proteinExistence type="predicted"/>
<evidence type="ECO:0000259" key="3">
    <source>
        <dbReference type="Pfam" id="PF05170"/>
    </source>
</evidence>
<keyword evidence="2" id="KW-0472">Membrane</keyword>
<dbReference type="Proteomes" id="UP000294555">
    <property type="component" value="Unassembled WGS sequence"/>
</dbReference>
<dbReference type="RefSeq" id="WP_165934186.1">
    <property type="nucleotide sequence ID" value="NZ_SJOI01000001.1"/>
</dbReference>
<dbReference type="EMBL" id="SJOI01000001">
    <property type="protein sequence ID" value="TCL05250.1"/>
    <property type="molecule type" value="Genomic_DNA"/>
</dbReference>
<reference evidence="4 5" key="1">
    <citation type="submission" date="2019-02" db="EMBL/GenBank/DDBJ databases">
        <title>Investigation of anaerobic lignin degradation for improved lignocellulosic biofuels.</title>
        <authorList>
            <person name="Deangelis K."/>
        </authorList>
    </citation>
    <scope>NUCLEOTIDE SEQUENCE [LARGE SCALE GENOMIC DNA]</scope>
    <source>
        <strain evidence="4 5">159R</strain>
    </source>
</reference>
<dbReference type="GO" id="GO:0090313">
    <property type="term" value="P:regulation of protein targeting to membrane"/>
    <property type="evidence" value="ECO:0007669"/>
    <property type="project" value="TreeGrafter"/>
</dbReference>
<dbReference type="AlphaFoldDB" id="A0A4R1NLZ2"/>
<dbReference type="Pfam" id="PF05170">
    <property type="entry name" value="AsmA"/>
    <property type="match status" value="1"/>
</dbReference>
<sequence>MTLTKKAIGGTVLFLLLVIVALIIFIATFDLNRLKPTINEKVTAELHRPFAINGDLGVQWMRQPDQAGWRSWVPWPHLHAEDVVLGNPPEVPGDYTARIKRVEASISPLALLHREVYLPRITLVEPDAALKRLQNGKNNWTFNLANSDQPQQGTPPSPWSFKVDDIAFDQGKIGFQDPITKADVQVLVNPLGKPVPFAELAGGEEKATGTASQNATETSSKKTAGTTSKETTGTTSKETAGTTSKETTGTASQKTDDYVFGWKVSGKYNNEPLKGDGKIGGMLALRSSNRPFPLQADVSSGSTRVVLAGTLQDPMNLGGLDLRLKLAGDSLGDLHGLTGVVLPDTPPYSTDGHLIARFQEKAGNRFRYEKFNGKIGQSDIHGTLEYIQGKPRPSLSGEVESNQLRFADLGPLIGADSGTAGKKQQAKTNSIQPPDKVLPYDKFDTDKWSTMDADVTFSGKRIEHGKSLPISDLFTHVKLDDGVLLLDPLRFGMARGNLNSTIRLEGNQKPMRGRADLHARKLQLKALFPDVAAMRSSMGQLNGDAQFTGTGNSVAALLGSSNGELRILMNDGVISRNLMEIAGLNVGNYVVGKLFGDDQVKINCAAADLGVRNGLATPKVFVFDTENAVIKIDGTTNFATERLDLSINPDSKGVRIVTLRSPLYVRGTFKHPDAGVKPGPLIARGAAAVALGAVLAPAAALLALISPSGGEENQCGPILQEMKNSK</sequence>
<keyword evidence="5" id="KW-1185">Reference proteome</keyword>
<dbReference type="InterPro" id="IPR007844">
    <property type="entry name" value="AsmA"/>
</dbReference>
<gene>
    <name evidence="4" type="ORF">EZJ58_3424</name>
</gene>
<keyword evidence="2" id="KW-0812">Transmembrane</keyword>
<dbReference type="PANTHER" id="PTHR30441">
    <property type="entry name" value="DUF748 DOMAIN-CONTAINING PROTEIN"/>
    <property type="match status" value="1"/>
</dbReference>
<evidence type="ECO:0000256" key="2">
    <source>
        <dbReference type="SAM" id="Phobius"/>
    </source>
</evidence>
<organism evidence="4 5">
    <name type="scientific">Sodalis ligni</name>
    <dbReference type="NCBI Taxonomy" id="2697027"/>
    <lineage>
        <taxon>Bacteria</taxon>
        <taxon>Pseudomonadati</taxon>
        <taxon>Pseudomonadota</taxon>
        <taxon>Gammaproteobacteria</taxon>
        <taxon>Enterobacterales</taxon>
        <taxon>Bruguierivoracaceae</taxon>
        <taxon>Sodalis</taxon>
    </lineage>
</organism>
<dbReference type="GO" id="GO:0005886">
    <property type="term" value="C:plasma membrane"/>
    <property type="evidence" value="ECO:0007669"/>
    <property type="project" value="TreeGrafter"/>
</dbReference>
<keyword evidence="2" id="KW-1133">Transmembrane helix</keyword>
<dbReference type="PANTHER" id="PTHR30441:SF9">
    <property type="entry name" value="ASMA FAMILY PROTEIN YHJG"/>
    <property type="match status" value="1"/>
</dbReference>
<feature type="domain" description="AsmA" evidence="3">
    <location>
        <begin position="11"/>
        <end position="619"/>
    </location>
</feature>
<feature type="transmembrane region" description="Helical" evidence="2">
    <location>
        <begin position="7"/>
        <end position="29"/>
    </location>
</feature>
<evidence type="ECO:0000256" key="1">
    <source>
        <dbReference type="SAM" id="MobiDB-lite"/>
    </source>
</evidence>
<evidence type="ECO:0000313" key="5">
    <source>
        <dbReference type="Proteomes" id="UP000294555"/>
    </source>
</evidence>
<comment type="caution">
    <text evidence="4">The sequence shown here is derived from an EMBL/GenBank/DDBJ whole genome shotgun (WGS) entry which is preliminary data.</text>
</comment>